<keyword evidence="2" id="KW-1185">Reference proteome</keyword>
<gene>
    <name evidence="1" type="ORF">SAMN05421508_10822</name>
</gene>
<dbReference type="EMBL" id="OCNJ01000008">
    <property type="protein sequence ID" value="SOD98599.1"/>
    <property type="molecule type" value="Genomic_DNA"/>
</dbReference>
<protein>
    <submittedName>
        <fullName evidence="1">Uncharacterized protein</fullName>
    </submittedName>
</protein>
<dbReference type="AlphaFoldDB" id="A0A286GU32"/>
<dbReference type="Proteomes" id="UP000219621">
    <property type="component" value="Unassembled WGS sequence"/>
</dbReference>
<sequence>MRVWQTLPTGEAFDREYERVNPAYEAWKQEGGQPDVTTLAALHGDDADLIRQGYDLEGVYLVWKDIYAVWWRSRGTVDPANPWNETTACGLIESMNIFTGQCNALPDWRTEADVARDAEVLADYRAKQAATN</sequence>
<organism evidence="1 2">
    <name type="scientific">Caenispirillum bisanense</name>
    <dbReference type="NCBI Taxonomy" id="414052"/>
    <lineage>
        <taxon>Bacteria</taxon>
        <taxon>Pseudomonadati</taxon>
        <taxon>Pseudomonadota</taxon>
        <taxon>Alphaproteobacteria</taxon>
        <taxon>Rhodospirillales</taxon>
        <taxon>Novispirillaceae</taxon>
        <taxon>Caenispirillum</taxon>
    </lineage>
</organism>
<proteinExistence type="predicted"/>
<reference evidence="1 2" key="1">
    <citation type="submission" date="2017-09" db="EMBL/GenBank/DDBJ databases">
        <authorList>
            <person name="Ehlers B."/>
            <person name="Leendertz F.H."/>
        </authorList>
    </citation>
    <scope>NUCLEOTIDE SEQUENCE [LARGE SCALE GENOMIC DNA]</scope>
    <source>
        <strain evidence="1 2">USBA 140</strain>
    </source>
</reference>
<evidence type="ECO:0000313" key="1">
    <source>
        <dbReference type="EMBL" id="SOD98599.1"/>
    </source>
</evidence>
<accession>A0A286GU32</accession>
<evidence type="ECO:0000313" key="2">
    <source>
        <dbReference type="Proteomes" id="UP000219621"/>
    </source>
</evidence>
<name>A0A286GU32_9PROT</name>